<dbReference type="Pfam" id="PF00651">
    <property type="entry name" value="BTB"/>
    <property type="match status" value="1"/>
</dbReference>
<evidence type="ECO:0000259" key="3">
    <source>
        <dbReference type="PROSITE" id="PS50097"/>
    </source>
</evidence>
<dbReference type="InterPro" id="IPR011333">
    <property type="entry name" value="SKP1/BTB/POZ_sf"/>
</dbReference>
<feature type="region of interest" description="Disordered" evidence="2">
    <location>
        <begin position="1"/>
        <end position="23"/>
    </location>
</feature>
<feature type="domain" description="BTB" evidence="3">
    <location>
        <begin position="59"/>
        <end position="126"/>
    </location>
</feature>
<dbReference type="Gene3D" id="3.30.710.10">
    <property type="entry name" value="Potassium Channel Kv1.1, Chain A"/>
    <property type="match status" value="1"/>
</dbReference>
<dbReference type="Proteomes" id="UP000275078">
    <property type="component" value="Unassembled WGS sequence"/>
</dbReference>
<keyword evidence="1" id="KW-0175">Coiled coil</keyword>
<gene>
    <name evidence="4" type="ORF">BJ508DRAFT_313964</name>
</gene>
<dbReference type="PROSITE" id="PS50097">
    <property type="entry name" value="BTB"/>
    <property type="match status" value="1"/>
</dbReference>
<proteinExistence type="predicted"/>
<accession>A0A3N4HGW1</accession>
<sequence>MSSCDYSEDSYMGETPEQPGSPLPNSFGDLLANVYEEDINDIKEDMPNIAHMSHTPRPADCTVTVEGYTFQAHKNILSENCEFFKRAFKSGMREEVESAVFIQEESAKNVFRLLVYIYTKDYNEFSSSFYTSGQDLQYKDQNKLRKELFEYGTWVNICMDRMADKFFVLGLAELASIKQERILGACLCRKDPPNTDGPMEIQVWACRQVLSHSRREESPMRRMVIDYLSRFTSDFLLTGWTMADVEGHTQLRKLIRENSDFSEGLIFRLLFRLEQSYKTTNKLREDNKRLEQSEAKARQRASVLKEMVDHRLNVIKWRNNTGQQ</sequence>
<dbReference type="CDD" id="cd18186">
    <property type="entry name" value="BTB_POZ_ZBTB_KLHL-like"/>
    <property type="match status" value="1"/>
</dbReference>
<dbReference type="PANTHER" id="PTHR24413">
    <property type="entry name" value="SPECKLE-TYPE POZ PROTEIN"/>
    <property type="match status" value="1"/>
</dbReference>
<evidence type="ECO:0000256" key="2">
    <source>
        <dbReference type="SAM" id="MobiDB-lite"/>
    </source>
</evidence>
<organism evidence="4 5">
    <name type="scientific">Ascobolus immersus RN42</name>
    <dbReference type="NCBI Taxonomy" id="1160509"/>
    <lineage>
        <taxon>Eukaryota</taxon>
        <taxon>Fungi</taxon>
        <taxon>Dikarya</taxon>
        <taxon>Ascomycota</taxon>
        <taxon>Pezizomycotina</taxon>
        <taxon>Pezizomycetes</taxon>
        <taxon>Pezizales</taxon>
        <taxon>Ascobolaceae</taxon>
        <taxon>Ascobolus</taxon>
    </lineage>
</organism>
<reference evidence="4 5" key="1">
    <citation type="journal article" date="2018" name="Nat. Ecol. Evol.">
        <title>Pezizomycetes genomes reveal the molecular basis of ectomycorrhizal truffle lifestyle.</title>
        <authorList>
            <person name="Murat C."/>
            <person name="Payen T."/>
            <person name="Noel B."/>
            <person name="Kuo A."/>
            <person name="Morin E."/>
            <person name="Chen J."/>
            <person name="Kohler A."/>
            <person name="Krizsan K."/>
            <person name="Balestrini R."/>
            <person name="Da Silva C."/>
            <person name="Montanini B."/>
            <person name="Hainaut M."/>
            <person name="Levati E."/>
            <person name="Barry K.W."/>
            <person name="Belfiori B."/>
            <person name="Cichocki N."/>
            <person name="Clum A."/>
            <person name="Dockter R.B."/>
            <person name="Fauchery L."/>
            <person name="Guy J."/>
            <person name="Iotti M."/>
            <person name="Le Tacon F."/>
            <person name="Lindquist E.A."/>
            <person name="Lipzen A."/>
            <person name="Malagnac F."/>
            <person name="Mello A."/>
            <person name="Molinier V."/>
            <person name="Miyauchi S."/>
            <person name="Poulain J."/>
            <person name="Riccioni C."/>
            <person name="Rubini A."/>
            <person name="Sitrit Y."/>
            <person name="Splivallo R."/>
            <person name="Traeger S."/>
            <person name="Wang M."/>
            <person name="Zifcakova L."/>
            <person name="Wipf D."/>
            <person name="Zambonelli A."/>
            <person name="Paolocci F."/>
            <person name="Nowrousian M."/>
            <person name="Ottonello S."/>
            <person name="Baldrian P."/>
            <person name="Spatafora J.W."/>
            <person name="Henrissat B."/>
            <person name="Nagy L.G."/>
            <person name="Aury J.M."/>
            <person name="Wincker P."/>
            <person name="Grigoriev I.V."/>
            <person name="Bonfante P."/>
            <person name="Martin F.M."/>
        </authorList>
    </citation>
    <scope>NUCLEOTIDE SEQUENCE [LARGE SCALE GENOMIC DNA]</scope>
    <source>
        <strain evidence="4 5">RN42</strain>
    </source>
</reference>
<dbReference type="EMBL" id="ML119827">
    <property type="protein sequence ID" value="RPA73279.1"/>
    <property type="molecule type" value="Genomic_DNA"/>
</dbReference>
<feature type="coiled-coil region" evidence="1">
    <location>
        <begin position="273"/>
        <end position="307"/>
    </location>
</feature>
<dbReference type="InterPro" id="IPR000210">
    <property type="entry name" value="BTB/POZ_dom"/>
</dbReference>
<protein>
    <recommendedName>
        <fullName evidence="3">BTB domain-containing protein</fullName>
    </recommendedName>
</protein>
<keyword evidence="5" id="KW-1185">Reference proteome</keyword>
<dbReference type="AlphaFoldDB" id="A0A3N4HGW1"/>
<dbReference type="SUPFAM" id="SSF54695">
    <property type="entry name" value="POZ domain"/>
    <property type="match status" value="1"/>
</dbReference>
<evidence type="ECO:0000256" key="1">
    <source>
        <dbReference type="SAM" id="Coils"/>
    </source>
</evidence>
<dbReference type="OrthoDB" id="6359816at2759"/>
<evidence type="ECO:0000313" key="5">
    <source>
        <dbReference type="Proteomes" id="UP000275078"/>
    </source>
</evidence>
<evidence type="ECO:0000313" key="4">
    <source>
        <dbReference type="EMBL" id="RPA73279.1"/>
    </source>
</evidence>
<name>A0A3N4HGW1_ASCIM</name>